<keyword evidence="1" id="KW-0802">TPR repeat</keyword>
<dbReference type="EMBL" id="METM01000014">
    <property type="protein sequence ID" value="OGB90172.1"/>
    <property type="molecule type" value="Genomic_DNA"/>
</dbReference>
<feature type="repeat" description="TPR" evidence="1">
    <location>
        <begin position="138"/>
        <end position="171"/>
    </location>
</feature>
<evidence type="ECO:0000256" key="1">
    <source>
        <dbReference type="PROSITE-ProRule" id="PRU00339"/>
    </source>
</evidence>
<dbReference type="Pfam" id="PF13181">
    <property type="entry name" value="TPR_8"/>
    <property type="match status" value="1"/>
</dbReference>
<comment type="caution">
    <text evidence="2">The sequence shown here is derived from an EMBL/GenBank/DDBJ whole genome shotgun (WGS) entry which is preliminary data.</text>
</comment>
<accession>A0A1F4Q4J3</accession>
<feature type="repeat" description="TPR" evidence="1">
    <location>
        <begin position="503"/>
        <end position="536"/>
    </location>
</feature>
<gene>
    <name evidence="2" type="ORF">A2625_04235</name>
</gene>
<sequence>MNELAEIRKKLNANPGDPRALRGAARYYLDEGYYKQAQGAYLAAYEADPRALPQILLDHEERIGADPQKLGPRLSLVGLLLALGETDAAILELEELLEENPQNVESYNLLGRVYAARGRLDDAIALLERSLAAGVRDVNLTETLAAAYLERGRTADAVKFYQEILQQKPGDKQTLRVLGELYARLEEYSPAARCYAAMFGDDPEVVREVIQRLEELLKKVEGNIEIREILSDIYMKVLDPEAAVAEIRRIIRLEAGKLPETVLKLKSIMKNYPNHPAAGLALAEALRRQGSYSEAVETYQQLLKGKPDLVDQVIAGYREVLDVCPEQVLARAYLGEALLAKNLVPEALEEFGKMIEADPSVADLVIKKCRDVLRAQPQLLRTHVVLGQAYLAKGDYQRAAMEGEGVVAIDKNLTSGYLLLGEAYAKLNLLHKAAQTLRAALILDPYNIQVHERRRAVREKELDQEIGGGKDHLALARLYLEKGKSEAATRELQLAQKEPAKSSAALALLGDIYRAEGRYDQAAAQYNRALEAGVGTDQSKLLRFNLGAAYEAQGDVRKAVKIYETIMQEDIDFGGLKKRIKQLKATTLLSMRNRALMAAIAAYGKKEVVALWGRDARSTGRGKKDDINLSFGQEHSQDGYDLFMKGMYTAAEEELALAVNLDRRFGCALNNLGVALLKQGKLEEGRARLIEATQVDPASAVFYNNLGVAYFLTGRLEPAAAALEKSFALDAELSAVCLNLGDLGYFRKEAQKAIELWRRVGDFDPLSDLARGRLFCKVP</sequence>
<dbReference type="PANTHER" id="PTHR12558">
    <property type="entry name" value="CELL DIVISION CYCLE 16,23,27"/>
    <property type="match status" value="1"/>
</dbReference>
<dbReference type="InterPro" id="IPR019734">
    <property type="entry name" value="TPR_rpt"/>
</dbReference>
<feature type="repeat" description="TPR" evidence="1">
    <location>
        <begin position="276"/>
        <end position="309"/>
    </location>
</feature>
<dbReference type="Gene3D" id="1.25.40.10">
    <property type="entry name" value="Tetratricopeptide repeat domain"/>
    <property type="match status" value="5"/>
</dbReference>
<feature type="repeat" description="TPR" evidence="1">
    <location>
        <begin position="414"/>
        <end position="447"/>
    </location>
</feature>
<dbReference type="SMART" id="SM00028">
    <property type="entry name" value="TPR"/>
    <property type="match status" value="12"/>
</dbReference>
<name>A0A1F4Q4J3_UNCSA</name>
<protein>
    <submittedName>
        <fullName evidence="2">Uncharacterized protein</fullName>
    </submittedName>
</protein>
<evidence type="ECO:0000313" key="2">
    <source>
        <dbReference type="EMBL" id="OGB90172.1"/>
    </source>
</evidence>
<proteinExistence type="predicted"/>
<dbReference type="Pfam" id="PF13424">
    <property type="entry name" value="TPR_12"/>
    <property type="match status" value="1"/>
</dbReference>
<feature type="repeat" description="TPR" evidence="1">
    <location>
        <begin position="104"/>
        <end position="137"/>
    </location>
</feature>
<dbReference type="PROSITE" id="PS50005">
    <property type="entry name" value="TPR"/>
    <property type="match status" value="6"/>
</dbReference>
<dbReference type="PROSITE" id="PS51375">
    <property type="entry name" value="PPR"/>
    <property type="match status" value="1"/>
</dbReference>
<dbReference type="SUPFAM" id="SSF48452">
    <property type="entry name" value="TPR-like"/>
    <property type="match status" value="3"/>
</dbReference>
<evidence type="ECO:0000313" key="3">
    <source>
        <dbReference type="Proteomes" id="UP000178724"/>
    </source>
</evidence>
<dbReference type="AlphaFoldDB" id="A0A1F4Q4J3"/>
<dbReference type="PANTHER" id="PTHR12558:SF13">
    <property type="entry name" value="CELL DIVISION CYCLE PROTEIN 27 HOMOLOG"/>
    <property type="match status" value="1"/>
</dbReference>
<dbReference type="Pfam" id="PF14559">
    <property type="entry name" value="TPR_19"/>
    <property type="match status" value="2"/>
</dbReference>
<dbReference type="Proteomes" id="UP000178724">
    <property type="component" value="Unassembled WGS sequence"/>
</dbReference>
<dbReference type="Pfam" id="PF13432">
    <property type="entry name" value="TPR_16"/>
    <property type="match status" value="1"/>
</dbReference>
<feature type="repeat" description="TPR" evidence="1">
    <location>
        <begin position="700"/>
        <end position="733"/>
    </location>
</feature>
<organism evidence="2 3">
    <name type="scientific">candidate division WOR-1 bacterium RIFCSPHIGHO2_01_FULL_53_15</name>
    <dbReference type="NCBI Taxonomy" id="1802564"/>
    <lineage>
        <taxon>Bacteria</taxon>
        <taxon>Bacillati</taxon>
        <taxon>Saganbacteria</taxon>
    </lineage>
</organism>
<dbReference type="InterPro" id="IPR011990">
    <property type="entry name" value="TPR-like_helical_dom_sf"/>
</dbReference>
<dbReference type="InterPro" id="IPR002885">
    <property type="entry name" value="PPR_rpt"/>
</dbReference>
<reference evidence="2 3" key="1">
    <citation type="journal article" date="2016" name="Nat. Commun.">
        <title>Thousands of microbial genomes shed light on interconnected biogeochemical processes in an aquifer system.</title>
        <authorList>
            <person name="Anantharaman K."/>
            <person name="Brown C.T."/>
            <person name="Hug L.A."/>
            <person name="Sharon I."/>
            <person name="Castelle C.J."/>
            <person name="Probst A.J."/>
            <person name="Thomas B.C."/>
            <person name="Singh A."/>
            <person name="Wilkins M.J."/>
            <person name="Karaoz U."/>
            <person name="Brodie E.L."/>
            <person name="Williams K.H."/>
            <person name="Hubbard S.S."/>
            <person name="Banfield J.F."/>
        </authorList>
    </citation>
    <scope>NUCLEOTIDE SEQUENCE [LARGE SCALE GENOMIC DNA]</scope>
</reference>